<proteinExistence type="predicted"/>
<evidence type="ECO:0000313" key="2">
    <source>
        <dbReference type="EMBL" id="KKM28099.1"/>
    </source>
</evidence>
<evidence type="ECO:0000256" key="1">
    <source>
        <dbReference type="SAM" id="Phobius"/>
    </source>
</evidence>
<organism evidence="2">
    <name type="scientific">marine sediment metagenome</name>
    <dbReference type="NCBI Taxonomy" id="412755"/>
    <lineage>
        <taxon>unclassified sequences</taxon>
        <taxon>metagenomes</taxon>
        <taxon>ecological metagenomes</taxon>
    </lineage>
</organism>
<dbReference type="EMBL" id="LAZR01012190">
    <property type="protein sequence ID" value="KKM28099.1"/>
    <property type="molecule type" value="Genomic_DNA"/>
</dbReference>
<evidence type="ECO:0008006" key="3">
    <source>
        <dbReference type="Google" id="ProtNLM"/>
    </source>
</evidence>
<keyword evidence="1" id="KW-0472">Membrane</keyword>
<accession>A0A0F9J6S2</accession>
<protein>
    <recommendedName>
        <fullName evidence="3">Type 4 fimbrial biogenesis protein PilX N-terminal domain-containing protein</fullName>
    </recommendedName>
</protein>
<gene>
    <name evidence="2" type="ORF">LCGC14_1568010</name>
</gene>
<name>A0A0F9J6S2_9ZZZZ</name>
<keyword evidence="1" id="KW-1133">Transmembrane helix</keyword>
<sequence>MKNKRGSIFFLSLVITYSLMVTGYVMTLRTMTESRASHLSAASHKAFSLAESGVDNELVRLRDGTTGAWDSCGGDVQQYQNFSYRVECVDNNTRRIISTGVSSVGNGWTATRTVEVYGQRIAPAGFYDSANTNTSTVCPIFVRSRDGC</sequence>
<reference evidence="2" key="1">
    <citation type="journal article" date="2015" name="Nature">
        <title>Complex archaea that bridge the gap between prokaryotes and eukaryotes.</title>
        <authorList>
            <person name="Spang A."/>
            <person name="Saw J.H."/>
            <person name="Jorgensen S.L."/>
            <person name="Zaremba-Niedzwiedzka K."/>
            <person name="Martijn J."/>
            <person name="Lind A.E."/>
            <person name="van Eijk R."/>
            <person name="Schleper C."/>
            <person name="Guy L."/>
            <person name="Ettema T.J."/>
        </authorList>
    </citation>
    <scope>NUCLEOTIDE SEQUENCE</scope>
</reference>
<keyword evidence="1" id="KW-0812">Transmembrane</keyword>
<feature type="transmembrane region" description="Helical" evidence="1">
    <location>
        <begin position="6"/>
        <end position="26"/>
    </location>
</feature>
<dbReference type="AlphaFoldDB" id="A0A0F9J6S2"/>
<comment type="caution">
    <text evidence="2">The sequence shown here is derived from an EMBL/GenBank/DDBJ whole genome shotgun (WGS) entry which is preliminary data.</text>
</comment>